<dbReference type="AlphaFoldDB" id="A0A5J4QXD7"/>
<organism evidence="1">
    <name type="scientific">termite gut metagenome</name>
    <dbReference type="NCBI Taxonomy" id="433724"/>
    <lineage>
        <taxon>unclassified sequences</taxon>
        <taxon>metagenomes</taxon>
        <taxon>organismal metagenomes</taxon>
    </lineage>
</organism>
<comment type="caution">
    <text evidence="1">The sequence shown here is derived from an EMBL/GenBank/DDBJ whole genome shotgun (WGS) entry which is preliminary data.</text>
</comment>
<evidence type="ECO:0000313" key="1">
    <source>
        <dbReference type="EMBL" id="KAA6326242.1"/>
    </source>
</evidence>
<reference evidence="1" key="1">
    <citation type="submission" date="2019-03" db="EMBL/GenBank/DDBJ databases">
        <title>Single cell metagenomics reveals metabolic interactions within the superorganism composed of flagellate Streblomastix strix and complex community of Bacteroidetes bacteria on its surface.</title>
        <authorList>
            <person name="Treitli S.C."/>
            <person name="Kolisko M."/>
            <person name="Husnik F."/>
            <person name="Keeling P."/>
            <person name="Hampl V."/>
        </authorList>
    </citation>
    <scope>NUCLEOTIDE SEQUENCE</scope>
    <source>
        <strain evidence="1">STM</strain>
    </source>
</reference>
<accession>A0A5J4QXD7</accession>
<dbReference type="EMBL" id="SNRY01002202">
    <property type="protein sequence ID" value="KAA6326242.1"/>
    <property type="molecule type" value="Genomic_DNA"/>
</dbReference>
<sequence>MKQQYFGDAKDVFKFDLLGKLCIKLKLDGITYIPMLTPQSSTDKDGEDRTYDKNSGGCKNDKLIAFCEQFKSEKSKRNIFEISKYFKSVEIPFNCANSEECFSYKGKLN</sequence>
<protein>
    <submittedName>
        <fullName evidence="1">Uncharacterized protein</fullName>
    </submittedName>
</protein>
<name>A0A5J4QXD7_9ZZZZ</name>
<proteinExistence type="predicted"/>
<gene>
    <name evidence="1" type="ORF">EZS27_024629</name>
</gene>